<sequence length="328" mass="34688">MSSSLSNIPLEPTLAATAPSGEAGEKDAPDLLTSPFALTRDDWKAVCKSTVASIIAGPTTLIAAGCAFYGTLALFPAISTLISIYGLAFDVQSVATQLASIRQLLPPSAFSIIENRVNELVSVPHSSLTMNLVISTSIALWSASAGIKSILSALNIAYGTTETRSFLAFQALALGLTLSAILEICLGVAIMVAVPILFQLLPVILRIDPPPGSIELGVRLAGLGIMAILIILAYMLLYRVGPCGHHAKWRWVIPGAVAATFIWILAAAGFSYYVANIASYGSTYGPLGAVIAIMMWFFVSAWVVLLGAEFNAELEARAKSTKREIMRV</sequence>
<keyword evidence="3 6" id="KW-0812">Transmembrane</keyword>
<dbReference type="KEGG" id="aace:A0U92_04190"/>
<evidence type="ECO:0000256" key="1">
    <source>
        <dbReference type="ARBA" id="ARBA00004651"/>
    </source>
</evidence>
<evidence type="ECO:0000313" key="7">
    <source>
        <dbReference type="EMBL" id="AQS84097.1"/>
    </source>
</evidence>
<dbReference type="PANTHER" id="PTHR30213:SF0">
    <property type="entry name" value="UPF0761 MEMBRANE PROTEIN YIHY"/>
    <property type="match status" value="1"/>
</dbReference>
<dbReference type="GO" id="GO:0005886">
    <property type="term" value="C:plasma membrane"/>
    <property type="evidence" value="ECO:0007669"/>
    <property type="project" value="UniProtKB-SubCell"/>
</dbReference>
<proteinExistence type="predicted"/>
<protein>
    <submittedName>
        <fullName evidence="7">Trehalose-binding protein</fullName>
    </submittedName>
</protein>
<evidence type="ECO:0000256" key="5">
    <source>
        <dbReference type="ARBA" id="ARBA00023136"/>
    </source>
</evidence>
<dbReference type="OrthoDB" id="9781030at2"/>
<dbReference type="InterPro" id="IPR017039">
    <property type="entry name" value="Virul_fac_BrkB"/>
</dbReference>
<organism evidence="7 8">
    <name type="scientific">Acetobacter aceti</name>
    <dbReference type="NCBI Taxonomy" id="435"/>
    <lineage>
        <taxon>Bacteria</taxon>
        <taxon>Pseudomonadati</taxon>
        <taxon>Pseudomonadota</taxon>
        <taxon>Alphaproteobacteria</taxon>
        <taxon>Acetobacterales</taxon>
        <taxon>Acetobacteraceae</taxon>
        <taxon>Acetobacter</taxon>
        <taxon>Acetobacter subgen. Acetobacter</taxon>
    </lineage>
</organism>
<dbReference type="PANTHER" id="PTHR30213">
    <property type="entry name" value="INNER MEMBRANE PROTEIN YHJD"/>
    <property type="match status" value="1"/>
</dbReference>
<dbReference type="Pfam" id="PF03631">
    <property type="entry name" value="Virul_fac_BrkB"/>
    <property type="match status" value="1"/>
</dbReference>
<evidence type="ECO:0000256" key="3">
    <source>
        <dbReference type="ARBA" id="ARBA00022692"/>
    </source>
</evidence>
<feature type="transmembrane region" description="Helical" evidence="6">
    <location>
        <begin position="249"/>
        <end position="275"/>
    </location>
</feature>
<keyword evidence="4 6" id="KW-1133">Transmembrane helix</keyword>
<keyword evidence="2" id="KW-1003">Cell membrane</keyword>
<dbReference type="STRING" id="435.A0U92_04190"/>
<evidence type="ECO:0000256" key="6">
    <source>
        <dbReference type="SAM" id="Phobius"/>
    </source>
</evidence>
<name>A0A1U9KED7_ACEAC</name>
<dbReference type="PIRSF" id="PIRSF035875">
    <property type="entry name" value="RNase_BN"/>
    <property type="match status" value="1"/>
</dbReference>
<gene>
    <name evidence="7" type="ORF">A0U92_04190</name>
</gene>
<evidence type="ECO:0000256" key="2">
    <source>
        <dbReference type="ARBA" id="ARBA00022475"/>
    </source>
</evidence>
<dbReference type="RefSeq" id="WP_077812135.1">
    <property type="nucleotide sequence ID" value="NZ_CP014692.1"/>
</dbReference>
<feature type="transmembrane region" description="Helical" evidence="6">
    <location>
        <begin position="171"/>
        <end position="198"/>
    </location>
</feature>
<dbReference type="EMBL" id="CP014692">
    <property type="protein sequence ID" value="AQS84097.1"/>
    <property type="molecule type" value="Genomic_DNA"/>
</dbReference>
<feature type="transmembrane region" description="Helical" evidence="6">
    <location>
        <begin position="61"/>
        <end position="88"/>
    </location>
</feature>
<keyword evidence="8" id="KW-1185">Reference proteome</keyword>
<comment type="subcellular location">
    <subcellularLocation>
        <location evidence="1">Cell membrane</location>
        <topology evidence="1">Multi-pass membrane protein</topology>
    </subcellularLocation>
</comment>
<dbReference type="AlphaFoldDB" id="A0A1U9KED7"/>
<accession>A0A1U9KED7</accession>
<dbReference type="NCBIfam" id="TIGR00765">
    <property type="entry name" value="yihY_not_rbn"/>
    <property type="match status" value="1"/>
</dbReference>
<feature type="transmembrane region" description="Helical" evidence="6">
    <location>
        <begin position="287"/>
        <end position="308"/>
    </location>
</feature>
<evidence type="ECO:0000256" key="4">
    <source>
        <dbReference type="ARBA" id="ARBA00022989"/>
    </source>
</evidence>
<evidence type="ECO:0000313" key="8">
    <source>
        <dbReference type="Proteomes" id="UP000188937"/>
    </source>
</evidence>
<dbReference type="Proteomes" id="UP000188937">
    <property type="component" value="Chromosome"/>
</dbReference>
<keyword evidence="5 6" id="KW-0472">Membrane</keyword>
<reference evidence="7 8" key="1">
    <citation type="submission" date="2016-03" db="EMBL/GenBank/DDBJ databases">
        <title>Acetic acid bacteria sequencing.</title>
        <authorList>
            <person name="Brandt J."/>
            <person name="Jakob F."/>
            <person name="Vogel R.F."/>
        </authorList>
    </citation>
    <scope>NUCLEOTIDE SEQUENCE [LARGE SCALE GENOMIC DNA]</scope>
    <source>
        <strain evidence="7 8">TMW2.1153</strain>
    </source>
</reference>
<feature type="transmembrane region" description="Helical" evidence="6">
    <location>
        <begin position="218"/>
        <end position="237"/>
    </location>
</feature>